<protein>
    <submittedName>
        <fullName evidence="1">Uncharacterized protein</fullName>
    </submittedName>
</protein>
<dbReference type="RefSeq" id="WP_100103055.1">
    <property type="nucleotide sequence ID" value="NZ_CAWNQP010000001.1"/>
</dbReference>
<reference evidence="2" key="1">
    <citation type="submission" date="2016-10" db="EMBL/GenBank/DDBJ databases">
        <authorList>
            <person name="Chevignon G."/>
        </authorList>
    </citation>
    <scope>NUCLEOTIDE SEQUENCE [LARGE SCALE GENOMIC DNA]</scope>
    <source>
        <strain evidence="2">A2C</strain>
    </source>
</reference>
<organism evidence="1 2">
    <name type="scientific">Candidatus Williamhamiltonella defendens</name>
    <dbReference type="NCBI Taxonomy" id="138072"/>
    <lineage>
        <taxon>Bacteria</taxon>
        <taxon>Pseudomonadati</taxon>
        <taxon>Pseudomonadota</taxon>
        <taxon>Gammaproteobacteria</taxon>
        <taxon>Enterobacterales</taxon>
        <taxon>Enterobacteriaceae</taxon>
        <taxon>aphid secondary symbionts</taxon>
        <taxon>Candidatus Williamhamiltonella</taxon>
    </lineage>
</organism>
<evidence type="ECO:0000313" key="1">
    <source>
        <dbReference type="EMBL" id="ATW29451.1"/>
    </source>
</evidence>
<proteinExistence type="predicted"/>
<dbReference type="AlphaFoldDB" id="A0A2D3T6U4"/>
<evidence type="ECO:0000313" key="2">
    <source>
        <dbReference type="Proteomes" id="UP000230008"/>
    </source>
</evidence>
<dbReference type="EMBL" id="CP017606">
    <property type="protein sequence ID" value="ATW29451.1"/>
    <property type="molecule type" value="Genomic_DNA"/>
</dbReference>
<gene>
    <name evidence="1" type="ORF">BJP41_02805</name>
</gene>
<dbReference type="Proteomes" id="UP000230008">
    <property type="component" value="Chromosome"/>
</dbReference>
<accession>A0A2D3T6U4</accession>
<name>A0A2D3T6U4_9ENTR</name>
<reference evidence="2" key="2">
    <citation type="submission" date="2017-11" db="EMBL/GenBank/DDBJ databases">
        <title>PacBio sequencing of new strain of the secondary endosymbiont Candidatus Hamiltonella defensa.</title>
        <authorList>
            <person name="Strand M.R."/>
            <person name="Oliver K."/>
        </authorList>
    </citation>
    <scope>NUCLEOTIDE SEQUENCE [LARGE SCALE GENOMIC DNA]</scope>
    <source>
        <strain evidence="2">A2C</strain>
    </source>
</reference>
<sequence>MIKVEEIEGENKKVIKVIESHKKHEKQKQIGAVEVYEIKRDSVNKIIEVDSIKIEPDFTLKEIDNLLIKKGIRFDGSELAGLVDESDLFEANSKLSSRKPIQLSEMMSNFYRDNQIAPVSSHLAQDVVQGNPIYAPPASKF</sequence>